<dbReference type="KEGG" id="csal:NBC122_01932"/>
<gene>
    <name evidence="1" type="ORF">NBC122_01932</name>
</gene>
<protein>
    <submittedName>
        <fullName evidence="1">Uncharacterized protein</fullName>
    </submittedName>
</protein>
<proteinExistence type="predicted"/>
<keyword evidence="2" id="KW-1185">Reference proteome</keyword>
<evidence type="ECO:0000313" key="2">
    <source>
        <dbReference type="Proteomes" id="UP000294419"/>
    </source>
</evidence>
<organism evidence="1 2">
    <name type="scientific">Chryseobacterium salivictor</name>
    <dbReference type="NCBI Taxonomy" id="2547600"/>
    <lineage>
        <taxon>Bacteria</taxon>
        <taxon>Pseudomonadati</taxon>
        <taxon>Bacteroidota</taxon>
        <taxon>Flavobacteriia</taxon>
        <taxon>Flavobacteriales</taxon>
        <taxon>Weeksellaceae</taxon>
        <taxon>Chryseobacterium group</taxon>
        <taxon>Chryseobacterium</taxon>
    </lineage>
</organism>
<dbReference type="OrthoDB" id="1451484at2"/>
<dbReference type="Proteomes" id="UP000294419">
    <property type="component" value="Chromosome"/>
</dbReference>
<evidence type="ECO:0000313" key="1">
    <source>
        <dbReference type="EMBL" id="QBO58740.1"/>
    </source>
</evidence>
<dbReference type="AlphaFoldDB" id="A0A4P6ZGD6"/>
<dbReference type="EMBL" id="CP037954">
    <property type="protein sequence ID" value="QBO58740.1"/>
    <property type="molecule type" value="Genomic_DNA"/>
</dbReference>
<sequence length="171" mass="20189">MKSFFPILFIFCSCFIFSQKFGEYYVTNNNDTIKCDILKHSYERLIVLENGQKKKYKPHEIKLFSVFVGAPVKYVSLLNNKNQFYVERIKGKLSLYHIDDWDFYTKSIVLANVLVKDNKIIKLRSNTSNRNTISKLISDCPTVLEDWNNKEKYPTENIERVIESYNNCSKN</sequence>
<name>A0A4P6ZGD6_9FLAO</name>
<reference evidence="1 2" key="1">
    <citation type="submission" date="2019-03" db="EMBL/GenBank/DDBJ databases">
        <authorList>
            <person name="Kim H."/>
            <person name="Yu S.-M."/>
        </authorList>
    </citation>
    <scope>NUCLEOTIDE SEQUENCE [LARGE SCALE GENOMIC DNA]</scope>
    <source>
        <strain evidence="1 2">NBC122</strain>
    </source>
</reference>
<dbReference type="RefSeq" id="WP_133440144.1">
    <property type="nucleotide sequence ID" value="NZ_CP037954.1"/>
</dbReference>
<accession>A0A4P6ZGD6</accession>